<dbReference type="GO" id="GO:0070181">
    <property type="term" value="F:small ribosomal subunit rRNA binding"/>
    <property type="evidence" value="ECO:0007669"/>
    <property type="project" value="TreeGrafter"/>
</dbReference>
<gene>
    <name evidence="8" type="primary">rpsT</name>
    <name evidence="9" type="ORF">PLANPX_3696</name>
</gene>
<dbReference type="RefSeq" id="WP_152099728.1">
    <property type="nucleotide sequence ID" value="NZ_AP021861.1"/>
</dbReference>
<comment type="similarity">
    <text evidence="2 8">Belongs to the bacterial ribosomal protein bS20 family.</text>
</comment>
<dbReference type="HAMAP" id="MF_00500">
    <property type="entry name" value="Ribosomal_bS20"/>
    <property type="match status" value="1"/>
</dbReference>
<dbReference type="GO" id="GO:0006412">
    <property type="term" value="P:translation"/>
    <property type="evidence" value="ECO:0007669"/>
    <property type="project" value="UniProtKB-UniRule"/>
</dbReference>
<dbReference type="AlphaFoldDB" id="A0A5K7XBB5"/>
<protein>
    <recommendedName>
        <fullName evidence="7 8">Small ribosomal subunit protein bS20</fullName>
    </recommendedName>
</protein>
<keyword evidence="10" id="KW-1185">Reference proteome</keyword>
<dbReference type="GO" id="GO:0015935">
    <property type="term" value="C:small ribosomal subunit"/>
    <property type="evidence" value="ECO:0007669"/>
    <property type="project" value="TreeGrafter"/>
</dbReference>
<evidence type="ECO:0000256" key="2">
    <source>
        <dbReference type="ARBA" id="ARBA00007634"/>
    </source>
</evidence>
<comment type="function">
    <text evidence="1 8">Binds directly to 16S ribosomal RNA.</text>
</comment>
<dbReference type="NCBIfam" id="TIGR00029">
    <property type="entry name" value="S20"/>
    <property type="match status" value="1"/>
</dbReference>
<dbReference type="Pfam" id="PF01649">
    <property type="entry name" value="Ribosomal_S20p"/>
    <property type="match status" value="1"/>
</dbReference>
<dbReference type="FunFam" id="1.20.58.110:FF:000001">
    <property type="entry name" value="30S ribosomal protein S20"/>
    <property type="match status" value="1"/>
</dbReference>
<dbReference type="Gene3D" id="1.20.58.110">
    <property type="entry name" value="Ribosomal protein S20"/>
    <property type="match status" value="1"/>
</dbReference>
<dbReference type="PANTHER" id="PTHR33398:SF1">
    <property type="entry name" value="SMALL RIBOSOMAL SUBUNIT PROTEIN BS20C"/>
    <property type="match status" value="1"/>
</dbReference>
<evidence type="ECO:0000256" key="6">
    <source>
        <dbReference type="ARBA" id="ARBA00023274"/>
    </source>
</evidence>
<dbReference type="Proteomes" id="UP000326837">
    <property type="component" value="Chromosome"/>
</dbReference>
<evidence type="ECO:0000256" key="3">
    <source>
        <dbReference type="ARBA" id="ARBA00022730"/>
    </source>
</evidence>
<sequence length="92" mass="9976">MPSSPSAKKRLRQSIDRRARNRVVRSTLRTQIKKVRTAIAAGDVAAAETEFRNAVVKLDKAAAKNILHANAAARLKSRLSKAVKGLKTKATA</sequence>
<dbReference type="InterPro" id="IPR036510">
    <property type="entry name" value="Ribosomal_bS20_sf"/>
</dbReference>
<evidence type="ECO:0000256" key="4">
    <source>
        <dbReference type="ARBA" id="ARBA00022884"/>
    </source>
</evidence>
<dbReference type="SUPFAM" id="SSF46992">
    <property type="entry name" value="Ribosomal protein S20"/>
    <property type="match status" value="1"/>
</dbReference>
<evidence type="ECO:0000313" key="10">
    <source>
        <dbReference type="Proteomes" id="UP000326837"/>
    </source>
</evidence>
<dbReference type="KEGG" id="lpav:PLANPX_3696"/>
<name>A0A5K7XBB5_9BACT</name>
<organism evidence="9 10">
    <name type="scientific">Lacipirellula parvula</name>
    <dbReference type="NCBI Taxonomy" id="2650471"/>
    <lineage>
        <taxon>Bacteria</taxon>
        <taxon>Pseudomonadati</taxon>
        <taxon>Planctomycetota</taxon>
        <taxon>Planctomycetia</taxon>
        <taxon>Pirellulales</taxon>
        <taxon>Lacipirellulaceae</taxon>
        <taxon>Lacipirellula</taxon>
    </lineage>
</organism>
<keyword evidence="6 8" id="KW-0687">Ribonucleoprotein</keyword>
<accession>A0A5K7XBB5</accession>
<dbReference type="PANTHER" id="PTHR33398">
    <property type="entry name" value="30S RIBOSOMAL PROTEIN S20"/>
    <property type="match status" value="1"/>
</dbReference>
<proteinExistence type="inferred from homology"/>
<keyword evidence="3 8" id="KW-0699">rRNA-binding</keyword>
<keyword evidence="4 8" id="KW-0694">RNA-binding</keyword>
<evidence type="ECO:0000256" key="7">
    <source>
        <dbReference type="ARBA" id="ARBA00035136"/>
    </source>
</evidence>
<dbReference type="EMBL" id="AP021861">
    <property type="protein sequence ID" value="BBO34084.1"/>
    <property type="molecule type" value="Genomic_DNA"/>
</dbReference>
<reference evidence="10" key="1">
    <citation type="submission" date="2019-10" db="EMBL/GenBank/DDBJ databases">
        <title>Lacipirellula parvula gen. nov., sp. nov., representing a lineage of planctomycetes widespread in freshwater anoxic habitats, and description of the family Lacipirellulaceae.</title>
        <authorList>
            <person name="Dedysh S.N."/>
            <person name="Kulichevskaya I.S."/>
            <person name="Beletsky A.V."/>
            <person name="Rakitin A.L."/>
            <person name="Mardanov A.V."/>
            <person name="Ivanova A.A."/>
            <person name="Saltykova V.X."/>
            <person name="Rijpstra W.I.C."/>
            <person name="Sinninghe Damste J.S."/>
            <person name="Ravin N.V."/>
        </authorList>
    </citation>
    <scope>NUCLEOTIDE SEQUENCE [LARGE SCALE GENOMIC DNA]</scope>
    <source>
        <strain evidence="10">PX69</strain>
    </source>
</reference>
<dbReference type="GO" id="GO:0005829">
    <property type="term" value="C:cytosol"/>
    <property type="evidence" value="ECO:0007669"/>
    <property type="project" value="TreeGrafter"/>
</dbReference>
<evidence type="ECO:0000256" key="1">
    <source>
        <dbReference type="ARBA" id="ARBA00003134"/>
    </source>
</evidence>
<evidence type="ECO:0000256" key="8">
    <source>
        <dbReference type="HAMAP-Rule" id="MF_00500"/>
    </source>
</evidence>
<dbReference type="InterPro" id="IPR002583">
    <property type="entry name" value="Ribosomal_bS20"/>
</dbReference>
<keyword evidence="5 8" id="KW-0689">Ribosomal protein</keyword>
<evidence type="ECO:0000313" key="9">
    <source>
        <dbReference type="EMBL" id="BBO34084.1"/>
    </source>
</evidence>
<dbReference type="GO" id="GO:0003735">
    <property type="term" value="F:structural constituent of ribosome"/>
    <property type="evidence" value="ECO:0007669"/>
    <property type="project" value="InterPro"/>
</dbReference>
<evidence type="ECO:0000256" key="5">
    <source>
        <dbReference type="ARBA" id="ARBA00022980"/>
    </source>
</evidence>